<evidence type="ECO:0000259" key="2">
    <source>
        <dbReference type="Pfam" id="PF03787"/>
    </source>
</evidence>
<dbReference type="NCBIfam" id="TIGR01898">
    <property type="entry name" value="cas_TM1791_cmr6"/>
    <property type="match status" value="1"/>
</dbReference>
<dbReference type="PANTHER" id="PTHR39965">
    <property type="entry name" value="CRISPR SYSTEM CMR SUBUNIT CMR6"/>
    <property type="match status" value="1"/>
</dbReference>
<protein>
    <submittedName>
        <fullName evidence="4">CRISPR-associated protein Cmr6</fullName>
    </submittedName>
    <submittedName>
        <fullName evidence="3">Type III-B CRISPR module RAMP protein Cmr6</fullName>
    </submittedName>
</protein>
<keyword evidence="1" id="KW-0051">Antiviral defense</keyword>
<organism evidence="4 5">
    <name type="scientific">Phocoenobacter skyensis</name>
    <dbReference type="NCBI Taxonomy" id="97481"/>
    <lineage>
        <taxon>Bacteria</taxon>
        <taxon>Pseudomonadati</taxon>
        <taxon>Pseudomonadota</taxon>
        <taxon>Gammaproteobacteria</taxon>
        <taxon>Pasteurellales</taxon>
        <taxon>Pasteurellaceae</taxon>
        <taxon>Phocoenobacter</taxon>
    </lineage>
</organism>
<reference evidence="5" key="2">
    <citation type="submission" date="2016-10" db="EMBL/GenBank/DDBJ databases">
        <authorList>
            <person name="Varghese N."/>
            <person name="Submissions S."/>
        </authorList>
    </citation>
    <scope>NUCLEOTIDE SEQUENCE [LARGE SCALE GENOMIC DNA]</scope>
    <source>
        <strain evidence="5">DSM 24204</strain>
    </source>
</reference>
<keyword evidence="6" id="KW-1185">Reference proteome</keyword>
<dbReference type="EMBL" id="JASAVS010000011">
    <property type="protein sequence ID" value="MDP8085456.1"/>
    <property type="molecule type" value="Genomic_DNA"/>
</dbReference>
<name>A0A1H7WUU3_9PAST</name>
<reference evidence="3 6" key="3">
    <citation type="journal article" date="2023" name="Front. Microbiol.">
        <title>Phylogeography and host specificity of Pasteurellaceae pathogenic to sea-farmed fish in the north-east Atlantic.</title>
        <authorList>
            <person name="Gulla S."/>
            <person name="Colquhoun D.J."/>
            <person name="Olsen A.B."/>
            <person name="Spilsberg B."/>
            <person name="Lagesen K."/>
            <person name="Aakesson C.P."/>
            <person name="Strom S."/>
            <person name="Manji F."/>
            <person name="Birkbeck T.H."/>
            <person name="Nilsen H.K."/>
        </authorList>
    </citation>
    <scope>NUCLEOTIDE SEQUENCE [LARGE SCALE GENOMIC DNA]</scope>
    <source>
        <strain evidence="3 6">VIO11850</strain>
    </source>
</reference>
<gene>
    <name evidence="3" type="primary">cmr6</name>
    <name evidence="3" type="ORF">QJT92_05895</name>
    <name evidence="4" type="ORF">SAMN05444853_11011</name>
</gene>
<evidence type="ECO:0000313" key="3">
    <source>
        <dbReference type="EMBL" id="MDP8085456.1"/>
    </source>
</evidence>
<dbReference type="EMBL" id="FOBN01000010">
    <property type="protein sequence ID" value="SEM25085.1"/>
    <property type="molecule type" value="Genomic_DNA"/>
</dbReference>
<dbReference type="Pfam" id="PF03787">
    <property type="entry name" value="RAMPs"/>
    <property type="match status" value="1"/>
</dbReference>
<dbReference type="PANTHER" id="PTHR39965:SF1">
    <property type="entry name" value="CRISPR SYSTEM CMR SUBUNIT CMR6"/>
    <property type="match status" value="1"/>
</dbReference>
<evidence type="ECO:0000313" key="5">
    <source>
        <dbReference type="Proteomes" id="UP000198883"/>
    </source>
</evidence>
<dbReference type="RefSeq" id="WP_090921464.1">
    <property type="nucleotide sequence ID" value="NZ_CP016180.1"/>
</dbReference>
<accession>A0A1H7WUU3</accession>
<dbReference type="GO" id="GO:0051607">
    <property type="term" value="P:defense response to virus"/>
    <property type="evidence" value="ECO:0007669"/>
    <property type="project" value="UniProtKB-KW"/>
</dbReference>
<dbReference type="InterPro" id="IPR005537">
    <property type="entry name" value="RAMP_III_fam"/>
</dbReference>
<sequence length="397" mass="44920">MGLPIYSTNSPNAEHLLPDMGQANKGLRFERFFNKYNIGEHSIDKFKPNEDAKKDFLKVFVNACGDREALKCYAQNQMALANAQGGNGKVYQLDGHFVTGMGNAHPVENGLLWHYTLGVPYLSGSQVKGLVRSLIEQYYQADDKTDILLKWFGSEDKDPQKQKRDNQVGELIFFDAIPIVQPTLSVDIMTPHMGDWYAKGGDISNVTRDSDKIPADWHDPNPIPFLAVKEAKFLFTIAKRPKSDIDIEDVFKCLDQALMYCGAGAKTQTGYGVMSFSKEETKSLTEIIDTAKKQAEESKKLAEAKANASELQAKLLDDIVQNHWRDVNDKAKQHFTDSLKSEWLEALENNADDRGCIELLFEIANIHYAKQIKNPKNKKVKPHQREWILRLLALVER</sequence>
<dbReference type="STRING" id="97481.SAMN05444853_11011"/>
<dbReference type="Proteomes" id="UP001224812">
    <property type="component" value="Unassembled WGS sequence"/>
</dbReference>
<evidence type="ECO:0000256" key="1">
    <source>
        <dbReference type="ARBA" id="ARBA00023118"/>
    </source>
</evidence>
<feature type="domain" description="CRISPR type III-associated protein" evidence="2">
    <location>
        <begin position="98"/>
        <end position="274"/>
    </location>
</feature>
<dbReference type="Proteomes" id="UP000198883">
    <property type="component" value="Unassembled WGS sequence"/>
</dbReference>
<dbReference type="InterPro" id="IPR010172">
    <property type="entry name" value="CRISPR-assoc_prot_TM1791"/>
</dbReference>
<dbReference type="GeneID" id="83543894"/>
<dbReference type="AlphaFoldDB" id="A0A1H7WUU3"/>
<proteinExistence type="predicted"/>
<evidence type="ECO:0000313" key="4">
    <source>
        <dbReference type="EMBL" id="SEM25085.1"/>
    </source>
</evidence>
<dbReference type="OrthoDB" id="9813956at2"/>
<evidence type="ECO:0000313" key="6">
    <source>
        <dbReference type="Proteomes" id="UP001224812"/>
    </source>
</evidence>
<reference evidence="4" key="1">
    <citation type="submission" date="2016-10" db="EMBL/GenBank/DDBJ databases">
        <authorList>
            <person name="de Groot N.N."/>
        </authorList>
    </citation>
    <scope>NUCLEOTIDE SEQUENCE [LARGE SCALE GENOMIC DNA]</scope>
    <source>
        <strain evidence="4">DSM 24204</strain>
    </source>
</reference>